<dbReference type="InterPro" id="IPR029063">
    <property type="entry name" value="SAM-dependent_MTases_sf"/>
</dbReference>
<organism evidence="7 8">
    <name type="scientific">Scytalidium lignicola</name>
    <name type="common">Hyphomycete</name>
    <dbReference type="NCBI Taxonomy" id="5539"/>
    <lineage>
        <taxon>Eukaryota</taxon>
        <taxon>Fungi</taxon>
        <taxon>Dikarya</taxon>
        <taxon>Ascomycota</taxon>
        <taxon>Pezizomycotina</taxon>
        <taxon>Leotiomycetes</taxon>
        <taxon>Leotiomycetes incertae sedis</taxon>
        <taxon>Scytalidium</taxon>
    </lineage>
</organism>
<dbReference type="InterPro" id="IPR050390">
    <property type="entry name" value="C5-Methyltransferase"/>
</dbReference>
<dbReference type="Pfam" id="PF00145">
    <property type="entry name" value="DNA_methylase"/>
    <property type="match status" value="2"/>
</dbReference>
<evidence type="ECO:0000256" key="1">
    <source>
        <dbReference type="ARBA" id="ARBA00011975"/>
    </source>
</evidence>
<reference evidence="7 8" key="1">
    <citation type="submission" date="2018-05" db="EMBL/GenBank/DDBJ databases">
        <title>Draft genome sequence of Scytalidium lignicola DSM 105466, a ubiquitous saprotrophic fungus.</title>
        <authorList>
            <person name="Buettner E."/>
            <person name="Gebauer A.M."/>
            <person name="Hofrichter M."/>
            <person name="Liers C."/>
            <person name="Kellner H."/>
        </authorList>
    </citation>
    <scope>NUCLEOTIDE SEQUENCE [LARGE SCALE GENOMIC DNA]</scope>
    <source>
        <strain evidence="7 8">DSM 105466</strain>
    </source>
</reference>
<evidence type="ECO:0000256" key="4">
    <source>
        <dbReference type="ARBA" id="ARBA00022691"/>
    </source>
</evidence>
<dbReference type="OrthoDB" id="414133at2759"/>
<keyword evidence="2 5" id="KW-0489">Methyltransferase</keyword>
<dbReference type="GO" id="GO:0003677">
    <property type="term" value="F:DNA binding"/>
    <property type="evidence" value="ECO:0007669"/>
    <property type="project" value="TreeGrafter"/>
</dbReference>
<dbReference type="EMBL" id="NCSJ02000065">
    <property type="protein sequence ID" value="RFU31925.1"/>
    <property type="molecule type" value="Genomic_DNA"/>
</dbReference>
<dbReference type="InterPro" id="IPR018247">
    <property type="entry name" value="EF_Hand_1_Ca_BS"/>
</dbReference>
<feature type="compositionally biased region" description="Polar residues" evidence="6">
    <location>
        <begin position="315"/>
        <end position="331"/>
    </location>
</feature>
<evidence type="ECO:0000313" key="7">
    <source>
        <dbReference type="EMBL" id="RFU31925.1"/>
    </source>
</evidence>
<dbReference type="GO" id="GO:0005634">
    <property type="term" value="C:nucleus"/>
    <property type="evidence" value="ECO:0007669"/>
    <property type="project" value="TreeGrafter"/>
</dbReference>
<keyword evidence="8" id="KW-1185">Reference proteome</keyword>
<dbReference type="Proteomes" id="UP000258309">
    <property type="component" value="Unassembled WGS sequence"/>
</dbReference>
<dbReference type="SUPFAM" id="SSF53335">
    <property type="entry name" value="S-adenosyl-L-methionine-dependent methyltransferases"/>
    <property type="match status" value="1"/>
</dbReference>
<feature type="region of interest" description="Disordered" evidence="6">
    <location>
        <begin position="68"/>
        <end position="87"/>
    </location>
</feature>
<dbReference type="PANTHER" id="PTHR10629:SF52">
    <property type="entry name" value="DNA (CYTOSINE-5)-METHYLTRANSFERASE 1"/>
    <property type="match status" value="1"/>
</dbReference>
<evidence type="ECO:0000256" key="6">
    <source>
        <dbReference type="SAM" id="MobiDB-lite"/>
    </source>
</evidence>
<dbReference type="PROSITE" id="PS00018">
    <property type="entry name" value="EF_HAND_1"/>
    <property type="match status" value="1"/>
</dbReference>
<dbReference type="AlphaFoldDB" id="A0A3E2HF02"/>
<comment type="caution">
    <text evidence="7">The sequence shown here is derived from an EMBL/GenBank/DDBJ whole genome shotgun (WGS) entry which is preliminary data.</text>
</comment>
<feature type="region of interest" description="Disordered" evidence="6">
    <location>
        <begin position="304"/>
        <end position="331"/>
    </location>
</feature>
<sequence>MPIFKEDIIYIDDGEDQSPSKRRRGQVQTSVNYVDLDEAEFSIPIMDPDKDQVIEIYDVDDELEDKEYNTSKPVWQESKINQQDSPSGVLRNPPVVMPWVEIECYKWHKYSLRKGKTVELKDGSFLHIHIIIQNQLTESILLRGWKLVRTHTLDGLLPRKMNELCFIYDVDLDDKRPIEEQNIHEVRLEDVLRIRKLTKTNKPFPACRYNPSNVKHIRTSNERKSHIMQNEVLVVRWKYVSVYHTAYDMINFANKYRCKQLETLRDDECTPSYSESSEARLLAWRNESPKGGSIEPRFCLTKVANPPNVSHRGSKASSNSSPEIPNANSSSRSKYTFGDIFSGAGGMTRGAFMAGLAIKFGLDFDPNPMETWRWNFPSATAYNCTIHKFVVLTAEKSPRFVVILHLSPPCQVFSPIHTRIGKNDDMNFASLYAVWCLLEKLRPRIVTLEQTFGIVVQKKFQHAFNALIHMFTNFGFSVSWQVISFEKFGLAQRRKRLIIVAAAPGESLPSFPEYTHGENGIGGLKPYTSVRSVLNSVPLRAPNHDPQAAIRGQYDAWDASGIVNCITCNGGERRSHPDGHRLLTAREIAALQGFPHNHEFRGKDIKRQIGNAVPPCIGAIILRSIKEHLERVDGNRGGDILIV</sequence>
<evidence type="ECO:0000256" key="5">
    <source>
        <dbReference type="PROSITE-ProRule" id="PRU01016"/>
    </source>
</evidence>
<dbReference type="PANTHER" id="PTHR10629">
    <property type="entry name" value="CYTOSINE-SPECIFIC METHYLTRANSFERASE"/>
    <property type="match status" value="1"/>
</dbReference>
<comment type="similarity">
    <text evidence="5">Belongs to the class I-like SAM-binding methyltransferase superfamily. C5-methyltransferase family.</text>
</comment>
<dbReference type="GO" id="GO:0044027">
    <property type="term" value="P:negative regulation of gene expression via chromosomal CpG island methylation"/>
    <property type="evidence" value="ECO:0007669"/>
    <property type="project" value="TreeGrafter"/>
</dbReference>
<accession>A0A3E2HF02</accession>
<evidence type="ECO:0000256" key="2">
    <source>
        <dbReference type="ARBA" id="ARBA00022603"/>
    </source>
</evidence>
<dbReference type="PRINTS" id="PR00105">
    <property type="entry name" value="C5METTRFRASE"/>
</dbReference>
<dbReference type="PROSITE" id="PS51679">
    <property type="entry name" value="SAM_MT_C5"/>
    <property type="match status" value="1"/>
</dbReference>
<feature type="active site" evidence="5">
    <location>
        <position position="410"/>
    </location>
</feature>
<keyword evidence="4 5" id="KW-0949">S-adenosyl-L-methionine</keyword>
<keyword evidence="3 5" id="KW-0808">Transferase</keyword>
<dbReference type="Gene3D" id="3.90.120.10">
    <property type="entry name" value="DNA Methylase, subunit A, domain 2"/>
    <property type="match status" value="1"/>
</dbReference>
<feature type="non-terminal residue" evidence="7">
    <location>
        <position position="1"/>
    </location>
</feature>
<dbReference type="Gene3D" id="3.40.50.150">
    <property type="entry name" value="Vaccinia Virus protein VP39"/>
    <property type="match status" value="1"/>
</dbReference>
<evidence type="ECO:0000256" key="3">
    <source>
        <dbReference type="ARBA" id="ARBA00022679"/>
    </source>
</evidence>
<dbReference type="STRING" id="5539.A0A3E2HF02"/>
<evidence type="ECO:0000313" key="8">
    <source>
        <dbReference type="Proteomes" id="UP000258309"/>
    </source>
</evidence>
<proteinExistence type="inferred from homology"/>
<dbReference type="EC" id="2.1.1.37" evidence="1"/>
<protein>
    <recommendedName>
        <fullName evidence="1">DNA (cytosine-5-)-methyltransferase</fullName>
        <ecNumber evidence="1">2.1.1.37</ecNumber>
    </recommendedName>
</protein>
<name>A0A3E2HF02_SCYLI</name>
<dbReference type="GO" id="GO:0003886">
    <property type="term" value="F:DNA (cytosine-5-)-methyltransferase activity"/>
    <property type="evidence" value="ECO:0007669"/>
    <property type="project" value="UniProtKB-EC"/>
</dbReference>
<dbReference type="GO" id="GO:0032259">
    <property type="term" value="P:methylation"/>
    <property type="evidence" value="ECO:0007669"/>
    <property type="project" value="UniProtKB-KW"/>
</dbReference>
<dbReference type="InterPro" id="IPR001525">
    <property type="entry name" value="C5_MeTfrase"/>
</dbReference>
<feature type="compositionally biased region" description="Polar residues" evidence="6">
    <location>
        <begin position="70"/>
        <end position="86"/>
    </location>
</feature>
<dbReference type="OMA" id="KPRVHTM"/>
<gene>
    <name evidence="7" type="ORF">B7463_g4421</name>
</gene>
<feature type="non-terminal residue" evidence="7">
    <location>
        <position position="643"/>
    </location>
</feature>